<organism evidence="3 4">
    <name type="scientific">Hortaea werneckii</name>
    <name type="common">Black yeast</name>
    <name type="synonym">Cladosporium werneckii</name>
    <dbReference type="NCBI Taxonomy" id="91943"/>
    <lineage>
        <taxon>Eukaryota</taxon>
        <taxon>Fungi</taxon>
        <taxon>Dikarya</taxon>
        <taxon>Ascomycota</taxon>
        <taxon>Pezizomycotina</taxon>
        <taxon>Dothideomycetes</taxon>
        <taxon>Dothideomycetidae</taxon>
        <taxon>Mycosphaerellales</taxon>
        <taxon>Teratosphaeriaceae</taxon>
        <taxon>Hortaea</taxon>
    </lineage>
</organism>
<dbReference type="InterPro" id="IPR036322">
    <property type="entry name" value="WD40_repeat_dom_sf"/>
</dbReference>
<dbReference type="InterPro" id="IPR036047">
    <property type="entry name" value="F-box-like_dom_sf"/>
</dbReference>
<evidence type="ECO:0000313" key="3">
    <source>
        <dbReference type="EMBL" id="RMY45301.1"/>
    </source>
</evidence>
<dbReference type="PROSITE" id="PS50181">
    <property type="entry name" value="FBOX"/>
    <property type="match status" value="1"/>
</dbReference>
<accession>A0A3M7BZS4</accession>
<feature type="region of interest" description="Disordered" evidence="1">
    <location>
        <begin position="514"/>
        <end position="588"/>
    </location>
</feature>
<evidence type="ECO:0000256" key="1">
    <source>
        <dbReference type="SAM" id="MobiDB-lite"/>
    </source>
</evidence>
<dbReference type="PANTHER" id="PTHR13252">
    <property type="entry name" value="F-BOX ONLY PROTEIN 28"/>
    <property type="match status" value="1"/>
</dbReference>
<gene>
    <name evidence="3" type="ORF">D0865_09998</name>
</gene>
<dbReference type="Gene3D" id="1.20.1280.50">
    <property type="match status" value="1"/>
</dbReference>
<dbReference type="EMBL" id="QWIN01000955">
    <property type="protein sequence ID" value="RMY45301.1"/>
    <property type="molecule type" value="Genomic_DNA"/>
</dbReference>
<dbReference type="VEuPathDB" id="FungiDB:BTJ68_05630"/>
<dbReference type="PANTHER" id="PTHR13252:SF9">
    <property type="entry name" value="F-BOX ONLY PROTEIN 28"/>
    <property type="match status" value="1"/>
</dbReference>
<feature type="domain" description="F-box" evidence="2">
    <location>
        <begin position="1"/>
        <end position="44"/>
    </location>
</feature>
<feature type="compositionally biased region" description="Low complexity" evidence="1">
    <location>
        <begin position="555"/>
        <end position="577"/>
    </location>
</feature>
<dbReference type="SUPFAM" id="SSF81383">
    <property type="entry name" value="F-box domain"/>
    <property type="match status" value="1"/>
</dbReference>
<dbReference type="SUPFAM" id="SSF50978">
    <property type="entry name" value="WD40 repeat-like"/>
    <property type="match status" value="1"/>
</dbReference>
<dbReference type="InterPro" id="IPR039719">
    <property type="entry name" value="FBXO28"/>
</dbReference>
<feature type="region of interest" description="Disordered" evidence="1">
    <location>
        <begin position="605"/>
        <end position="646"/>
    </location>
</feature>
<dbReference type="SMART" id="SM00256">
    <property type="entry name" value="FBOX"/>
    <property type="match status" value="1"/>
</dbReference>
<dbReference type="Proteomes" id="UP000270230">
    <property type="component" value="Unassembled WGS sequence"/>
</dbReference>
<proteinExistence type="predicted"/>
<name>A0A3M7BZS4_HORWE</name>
<dbReference type="OrthoDB" id="3219396at2759"/>
<comment type="caution">
    <text evidence="3">The sequence shown here is derived from an EMBL/GenBank/DDBJ whole genome shotgun (WGS) entry which is preliminary data.</text>
</comment>
<dbReference type="Pfam" id="PF12937">
    <property type="entry name" value="F-box-like"/>
    <property type="match status" value="1"/>
</dbReference>
<sequence length="680" mass="73845">MDRLPEEVILHIITYLTFPENLALQAVSSRFLTLARDDTIWKQETFTHSRAEALRRRQQLLDAQDARLAELRNAVTALPGSDLTAWDVSQLRGSPQPRAASDPHAEAKAQRQRAFANWEPAFPDEHLDYYDEFIRRHAPISVGWLDLPKAQQNADREEVREATGIGTLNDVNSGSVRNLVAPLDDGSICIWDVSRRSTVDYGGGGKLLGQSTPGLLTGQPPNATAESHNIMTDTGAVECVSIDNDARKGYFAVQSLLHEVDLSTLQLTSTKQYPFPITALSKCEPNVPLTVGTNWTIHLHDPRDPAFSATSGEGPSGDRAELIGGSPYSHATLAQPGPLSILHEPATSNNSTPNPNSIWVAGRFTSLLNYDRRFFPKLLGTIFSGARIASLSLLPFPLIPRNLDLLRNPSIAIHDRIAAKKSPGATLVAAAEYKGKGSLEFYGLSSSHDDDDDASAAVVAERKPHYQNRQTASASKLLAAVPQGGTVVFADGDGNLKWHERDGFSVVRTFNINDSLPPQDHHRDAIHGEVGGGGAGGRPTEPSPGQGDIVQKILPTHPITATSTSTSTSPSPANQTPHQKATREDLPTSNLLLWTGDGRLGVLGYGPYDPLSPPPTTENEDLESSQQTREEALGNSAEAVEQRAREDAERQYGMAMRRALERNADEVRFVRGLGMGFLRP</sequence>
<evidence type="ECO:0000259" key="2">
    <source>
        <dbReference type="PROSITE" id="PS50181"/>
    </source>
</evidence>
<reference evidence="3 4" key="1">
    <citation type="journal article" date="2018" name="BMC Genomics">
        <title>Genomic evidence for intraspecific hybridization in a clonal and extremely halotolerant yeast.</title>
        <authorList>
            <person name="Gostincar C."/>
            <person name="Stajich J.E."/>
            <person name="Zupancic J."/>
            <person name="Zalar P."/>
            <person name="Gunde-Cimerman N."/>
        </authorList>
    </citation>
    <scope>NUCLEOTIDE SEQUENCE [LARGE SCALE GENOMIC DNA]</scope>
    <source>
        <strain evidence="3 4">EXF-151</strain>
    </source>
</reference>
<dbReference type="AlphaFoldDB" id="A0A3M7BZS4"/>
<dbReference type="GO" id="GO:0000209">
    <property type="term" value="P:protein polyubiquitination"/>
    <property type="evidence" value="ECO:0007669"/>
    <property type="project" value="TreeGrafter"/>
</dbReference>
<dbReference type="InterPro" id="IPR001810">
    <property type="entry name" value="F-box_dom"/>
</dbReference>
<evidence type="ECO:0000313" key="4">
    <source>
        <dbReference type="Proteomes" id="UP000270230"/>
    </source>
</evidence>
<protein>
    <recommendedName>
        <fullName evidence="2">F-box domain-containing protein</fullName>
    </recommendedName>
</protein>